<name>A0ACC2RME6_9FUNG</name>
<keyword evidence="2" id="KW-1185">Reference proteome</keyword>
<protein>
    <submittedName>
        <fullName evidence="1">Uncharacterized protein</fullName>
    </submittedName>
</protein>
<evidence type="ECO:0000313" key="1">
    <source>
        <dbReference type="EMBL" id="KAJ9051244.1"/>
    </source>
</evidence>
<accession>A0ACC2RME6</accession>
<sequence>MPPKPTTNATPKITTAPTQAKKIKSTLSKKPPKETTSAKPPCLPLSLRLIALPLPFSMWWEITTQIHMG</sequence>
<organism evidence="1 2">
    <name type="scientific">Entomophthora muscae</name>
    <dbReference type="NCBI Taxonomy" id="34485"/>
    <lineage>
        <taxon>Eukaryota</taxon>
        <taxon>Fungi</taxon>
        <taxon>Fungi incertae sedis</taxon>
        <taxon>Zoopagomycota</taxon>
        <taxon>Entomophthoromycotina</taxon>
        <taxon>Entomophthoromycetes</taxon>
        <taxon>Entomophthorales</taxon>
        <taxon>Entomophthoraceae</taxon>
        <taxon>Entomophthora</taxon>
    </lineage>
</organism>
<comment type="caution">
    <text evidence="1">The sequence shown here is derived from an EMBL/GenBank/DDBJ whole genome shotgun (WGS) entry which is preliminary data.</text>
</comment>
<dbReference type="Proteomes" id="UP001165960">
    <property type="component" value="Unassembled WGS sequence"/>
</dbReference>
<gene>
    <name evidence="1" type="ORF">DSO57_1006495</name>
</gene>
<proteinExistence type="predicted"/>
<evidence type="ECO:0000313" key="2">
    <source>
        <dbReference type="Proteomes" id="UP001165960"/>
    </source>
</evidence>
<reference evidence="1" key="1">
    <citation type="submission" date="2022-04" db="EMBL/GenBank/DDBJ databases">
        <title>Genome of the entomopathogenic fungus Entomophthora muscae.</title>
        <authorList>
            <person name="Elya C."/>
            <person name="Lovett B.R."/>
            <person name="Lee E."/>
            <person name="Macias A.M."/>
            <person name="Hajek A.E."/>
            <person name="De Bivort B.L."/>
            <person name="Kasson M.T."/>
            <person name="De Fine Licht H.H."/>
            <person name="Stajich J.E."/>
        </authorList>
    </citation>
    <scope>NUCLEOTIDE SEQUENCE</scope>
    <source>
        <strain evidence="1">Berkeley</strain>
    </source>
</reference>
<dbReference type="EMBL" id="QTSX02007118">
    <property type="protein sequence ID" value="KAJ9051244.1"/>
    <property type="molecule type" value="Genomic_DNA"/>
</dbReference>